<dbReference type="RefSeq" id="WP_314198274.1">
    <property type="nucleotide sequence ID" value="NZ_JAVTLL010000002.1"/>
</dbReference>
<feature type="region of interest" description="Disordered" evidence="1">
    <location>
        <begin position="1"/>
        <end position="67"/>
    </location>
</feature>
<sequence length="142" mass="14140">MNQSNSDTNRDSKAGQTPSAKARRATAKATAPASKAADKATETAGDASSAAVDAAERTAGTATAVVNSTAERVQAGRQAVIDASGQAAALAKTTWTLIAHRKALVAGVGAGLSALGATSYLAGRRAGRRTHGPITRLTGGRI</sequence>
<gene>
    <name evidence="2" type="ORF">RQC66_02790</name>
</gene>
<comment type="caution">
    <text evidence="2">The sequence shown here is derived from an EMBL/GenBank/DDBJ whole genome shotgun (WGS) entry which is preliminary data.</text>
</comment>
<dbReference type="Proteomes" id="UP001257948">
    <property type="component" value="Unassembled WGS sequence"/>
</dbReference>
<evidence type="ECO:0000256" key="1">
    <source>
        <dbReference type="SAM" id="MobiDB-lite"/>
    </source>
</evidence>
<protein>
    <recommendedName>
        <fullName evidence="4">DUF3618 domain-containing protein</fullName>
    </recommendedName>
</protein>
<accession>A0ABU3LKH5</accession>
<dbReference type="EMBL" id="JAVTLL010000002">
    <property type="protein sequence ID" value="MDT7839653.1"/>
    <property type="molecule type" value="Genomic_DNA"/>
</dbReference>
<proteinExistence type="predicted"/>
<name>A0ABU3LKH5_9ACTN</name>
<evidence type="ECO:0000313" key="3">
    <source>
        <dbReference type="Proteomes" id="UP001257948"/>
    </source>
</evidence>
<keyword evidence="3" id="KW-1185">Reference proteome</keyword>
<evidence type="ECO:0008006" key="4">
    <source>
        <dbReference type="Google" id="ProtNLM"/>
    </source>
</evidence>
<reference evidence="3" key="1">
    <citation type="submission" date="2023-07" db="EMBL/GenBank/DDBJ databases">
        <title>Draft genome sequence of the endophytic actinobacterium Streptomyces justiciae WPN32, a potential antibiotic producer.</title>
        <authorList>
            <person name="Yasawong M."/>
            <person name="Pana W."/>
            <person name="Ganta P."/>
            <person name="Santapan N."/>
            <person name="Songngamsuk T."/>
            <person name="Phatcharaharikarn M."/>
            <person name="Kerdtoob S."/>
            <person name="Nantapong N."/>
        </authorList>
    </citation>
    <scope>NUCLEOTIDE SEQUENCE [LARGE SCALE GENOMIC DNA]</scope>
    <source>
        <strain evidence="3">WPN32</strain>
    </source>
</reference>
<feature type="compositionally biased region" description="Low complexity" evidence="1">
    <location>
        <begin position="44"/>
        <end position="53"/>
    </location>
</feature>
<organism evidence="2 3">
    <name type="scientific">Streptomyces justiciae</name>
    <dbReference type="NCBI Taxonomy" id="2780140"/>
    <lineage>
        <taxon>Bacteria</taxon>
        <taxon>Bacillati</taxon>
        <taxon>Actinomycetota</taxon>
        <taxon>Actinomycetes</taxon>
        <taxon>Kitasatosporales</taxon>
        <taxon>Streptomycetaceae</taxon>
        <taxon>Streptomyces</taxon>
    </lineage>
</organism>
<evidence type="ECO:0000313" key="2">
    <source>
        <dbReference type="EMBL" id="MDT7839653.1"/>
    </source>
</evidence>